<keyword evidence="1" id="KW-1133">Transmembrane helix</keyword>
<proteinExistence type="predicted"/>
<dbReference type="OrthoDB" id="419711at2759"/>
<reference evidence="2" key="1">
    <citation type="submission" date="2020-12" db="EMBL/GenBank/DDBJ databases">
        <title>Metabolic potential, ecology and presence of endohyphal bacteria is reflected in genomic diversity of Mucoromycotina.</title>
        <authorList>
            <person name="Muszewska A."/>
            <person name="Okrasinska A."/>
            <person name="Steczkiewicz K."/>
            <person name="Drgas O."/>
            <person name="Orlowska M."/>
            <person name="Perlinska-Lenart U."/>
            <person name="Aleksandrzak-Piekarczyk T."/>
            <person name="Szatraj K."/>
            <person name="Zielenkiewicz U."/>
            <person name="Pilsyk S."/>
            <person name="Malc E."/>
            <person name="Mieczkowski P."/>
            <person name="Kruszewska J.S."/>
            <person name="Biernat P."/>
            <person name="Pawlowska J."/>
        </authorList>
    </citation>
    <scope>NUCLEOTIDE SEQUENCE</scope>
    <source>
        <strain evidence="2">CBS 226.32</strain>
    </source>
</reference>
<keyword evidence="1" id="KW-0472">Membrane</keyword>
<gene>
    <name evidence="2" type="ORF">INT46_006017</name>
</gene>
<accession>A0A8H7VB23</accession>
<protein>
    <submittedName>
        <fullName evidence="2">Uncharacterized protein</fullName>
    </submittedName>
</protein>
<name>A0A8H7VB23_9FUNG</name>
<comment type="caution">
    <text evidence="2">The sequence shown here is derived from an EMBL/GenBank/DDBJ whole genome shotgun (WGS) entry which is preliminary data.</text>
</comment>
<dbReference type="Proteomes" id="UP000650833">
    <property type="component" value="Unassembled WGS sequence"/>
</dbReference>
<dbReference type="EMBL" id="JAEPRC010000053">
    <property type="protein sequence ID" value="KAG2212182.1"/>
    <property type="molecule type" value="Genomic_DNA"/>
</dbReference>
<keyword evidence="3" id="KW-1185">Reference proteome</keyword>
<organism evidence="2 3">
    <name type="scientific">Mucor plumbeus</name>
    <dbReference type="NCBI Taxonomy" id="97098"/>
    <lineage>
        <taxon>Eukaryota</taxon>
        <taxon>Fungi</taxon>
        <taxon>Fungi incertae sedis</taxon>
        <taxon>Mucoromycota</taxon>
        <taxon>Mucoromycotina</taxon>
        <taxon>Mucoromycetes</taxon>
        <taxon>Mucorales</taxon>
        <taxon>Mucorineae</taxon>
        <taxon>Mucoraceae</taxon>
        <taxon>Mucor</taxon>
    </lineage>
</organism>
<dbReference type="AlphaFoldDB" id="A0A8H7VB23"/>
<evidence type="ECO:0000313" key="2">
    <source>
        <dbReference type="EMBL" id="KAG2212182.1"/>
    </source>
</evidence>
<evidence type="ECO:0000256" key="1">
    <source>
        <dbReference type="SAM" id="Phobius"/>
    </source>
</evidence>
<evidence type="ECO:0000313" key="3">
    <source>
        <dbReference type="Proteomes" id="UP000650833"/>
    </source>
</evidence>
<feature type="transmembrane region" description="Helical" evidence="1">
    <location>
        <begin position="9"/>
        <end position="28"/>
    </location>
</feature>
<keyword evidence="1" id="KW-0812">Transmembrane</keyword>
<sequence length="136" mass="15771">MVLLVFGTVLLYMCLIFIIFAVEKWWVYTFLDWNAGPSAIIWYLAISIFIILCFFLQVLLHKSRDFIAKRFVKKYRNNKQLTHHHNDQDNEKKVTPTEITQTSSFEPLASTIGGGSRITFGETSTTDMSNNSSIYY</sequence>
<feature type="transmembrane region" description="Helical" evidence="1">
    <location>
        <begin position="40"/>
        <end position="60"/>
    </location>
</feature>